<proteinExistence type="predicted"/>
<protein>
    <submittedName>
        <fullName evidence="2">Uncharacterized protein</fullName>
    </submittedName>
</protein>
<evidence type="ECO:0000313" key="3">
    <source>
        <dbReference type="Proteomes" id="UP000826656"/>
    </source>
</evidence>
<keyword evidence="3" id="KW-1185">Reference proteome</keyword>
<reference evidence="2 3" key="1">
    <citation type="journal article" date="2021" name="bioRxiv">
        <title>Chromosome-scale and haplotype-resolved genome assembly of a tetraploid potato cultivar.</title>
        <authorList>
            <person name="Sun H."/>
            <person name="Jiao W.-B."/>
            <person name="Krause K."/>
            <person name="Campoy J.A."/>
            <person name="Goel M."/>
            <person name="Folz-Donahue K."/>
            <person name="Kukat C."/>
            <person name="Huettel B."/>
            <person name="Schneeberger K."/>
        </authorList>
    </citation>
    <scope>NUCLEOTIDE SEQUENCE [LARGE SCALE GENOMIC DNA]</scope>
    <source>
        <strain evidence="2">SolTubOtavaFocal</strain>
        <tissue evidence="2">Leaves</tissue>
    </source>
</reference>
<accession>A0ABQ7WEF6</accession>
<dbReference type="EMBL" id="JAIVGD010000002">
    <property type="protein sequence ID" value="KAH0779110.1"/>
    <property type="molecule type" value="Genomic_DNA"/>
</dbReference>
<evidence type="ECO:0000256" key="1">
    <source>
        <dbReference type="SAM" id="MobiDB-lite"/>
    </source>
</evidence>
<sequence length="68" mass="7596">MEVESIVQGQHRNEEEHNQTQLRGKSPEFTPEDFPMLYSVPIKNRFIAVSAGGGSTKPPDKGRITQSI</sequence>
<gene>
    <name evidence="2" type="ORF">KY290_005537</name>
</gene>
<feature type="region of interest" description="Disordered" evidence="1">
    <location>
        <begin position="1"/>
        <end position="34"/>
    </location>
</feature>
<evidence type="ECO:0000313" key="2">
    <source>
        <dbReference type="EMBL" id="KAH0779110.1"/>
    </source>
</evidence>
<dbReference type="Proteomes" id="UP000826656">
    <property type="component" value="Unassembled WGS sequence"/>
</dbReference>
<comment type="caution">
    <text evidence="2">The sequence shown here is derived from an EMBL/GenBank/DDBJ whole genome shotgun (WGS) entry which is preliminary data.</text>
</comment>
<organism evidence="2 3">
    <name type="scientific">Solanum tuberosum</name>
    <name type="common">Potato</name>
    <dbReference type="NCBI Taxonomy" id="4113"/>
    <lineage>
        <taxon>Eukaryota</taxon>
        <taxon>Viridiplantae</taxon>
        <taxon>Streptophyta</taxon>
        <taxon>Embryophyta</taxon>
        <taxon>Tracheophyta</taxon>
        <taxon>Spermatophyta</taxon>
        <taxon>Magnoliopsida</taxon>
        <taxon>eudicotyledons</taxon>
        <taxon>Gunneridae</taxon>
        <taxon>Pentapetalae</taxon>
        <taxon>asterids</taxon>
        <taxon>lamiids</taxon>
        <taxon>Solanales</taxon>
        <taxon>Solanaceae</taxon>
        <taxon>Solanoideae</taxon>
        <taxon>Solaneae</taxon>
        <taxon>Solanum</taxon>
    </lineage>
</organism>
<name>A0ABQ7WEF6_SOLTU</name>